<organism evidence="1 2">
    <name type="scientific">Petrolisthes manimaculis</name>
    <dbReference type="NCBI Taxonomy" id="1843537"/>
    <lineage>
        <taxon>Eukaryota</taxon>
        <taxon>Metazoa</taxon>
        <taxon>Ecdysozoa</taxon>
        <taxon>Arthropoda</taxon>
        <taxon>Crustacea</taxon>
        <taxon>Multicrustacea</taxon>
        <taxon>Malacostraca</taxon>
        <taxon>Eumalacostraca</taxon>
        <taxon>Eucarida</taxon>
        <taxon>Decapoda</taxon>
        <taxon>Pleocyemata</taxon>
        <taxon>Anomura</taxon>
        <taxon>Galatheoidea</taxon>
        <taxon>Porcellanidae</taxon>
        <taxon>Petrolisthes</taxon>
    </lineage>
</organism>
<gene>
    <name evidence="1" type="ORF">Pmani_014425</name>
</gene>
<dbReference type="PANTHER" id="PTHR46238:SF8">
    <property type="entry name" value="ENDONUCLEASE_EXONUCLEASE_PHOSPHATASE DOMAIN-CONTAINING PROTEIN"/>
    <property type="match status" value="1"/>
</dbReference>
<dbReference type="Proteomes" id="UP001292094">
    <property type="component" value="Unassembled WGS sequence"/>
</dbReference>
<keyword evidence="2" id="KW-1185">Reference proteome</keyword>
<comment type="caution">
    <text evidence="1">The sequence shown here is derived from an EMBL/GenBank/DDBJ whole genome shotgun (WGS) entry which is preliminary data.</text>
</comment>
<proteinExistence type="predicted"/>
<dbReference type="PANTHER" id="PTHR46238">
    <property type="entry name" value="REVERSE TRANSCRIPTASE DOMAIN-CONTAINING PROTEIN"/>
    <property type="match status" value="1"/>
</dbReference>
<accession>A0AAE1PUB7</accession>
<dbReference type="AlphaFoldDB" id="A0AAE1PUB7"/>
<evidence type="ECO:0000313" key="1">
    <source>
        <dbReference type="EMBL" id="KAK4314273.1"/>
    </source>
</evidence>
<sequence>MNKGKTEVMVATREQEVPQLQIVVDGQQLKQIQAFKYLGSWIQESGDLEREVQARLQGMGNAFRNVSGVIYDRRMPLRLKAQVYRTMVRPAALYGAETWSVKEEHIKKLEVAEIRCLRAIRGVTRRDRMRNENIRQEVKVVEMREKIRESRLRWYGHVKRKTEDDLVRWAAECTRRRGRPRKRWMDCVRDDGRQVDLSKVGDRVMWRAVSRRPDPP</sequence>
<name>A0AAE1PUB7_9EUCA</name>
<evidence type="ECO:0008006" key="3">
    <source>
        <dbReference type="Google" id="ProtNLM"/>
    </source>
</evidence>
<protein>
    <recommendedName>
        <fullName evidence="3">Endonuclease-reverse transcriptase</fullName>
    </recommendedName>
</protein>
<evidence type="ECO:0000313" key="2">
    <source>
        <dbReference type="Proteomes" id="UP001292094"/>
    </source>
</evidence>
<reference evidence="1" key="1">
    <citation type="submission" date="2023-11" db="EMBL/GenBank/DDBJ databases">
        <title>Genome assemblies of two species of porcelain crab, Petrolisthes cinctipes and Petrolisthes manimaculis (Anomura: Porcellanidae).</title>
        <authorList>
            <person name="Angst P."/>
        </authorList>
    </citation>
    <scope>NUCLEOTIDE SEQUENCE</scope>
    <source>
        <strain evidence="1">PB745_02</strain>
        <tissue evidence="1">Gill</tissue>
    </source>
</reference>
<dbReference type="EMBL" id="JAWZYT010001232">
    <property type="protein sequence ID" value="KAK4314273.1"/>
    <property type="molecule type" value="Genomic_DNA"/>
</dbReference>